<dbReference type="RefSeq" id="WP_123206759.1">
    <property type="nucleotide sequence ID" value="NZ_RBEE01000042.1"/>
</dbReference>
<feature type="domain" description="Glycosyl transferase family 1" evidence="1">
    <location>
        <begin position="195"/>
        <end position="364"/>
    </location>
</feature>
<evidence type="ECO:0000313" key="2">
    <source>
        <dbReference type="EMBL" id="RNL51137.1"/>
    </source>
</evidence>
<reference evidence="2 3" key="1">
    <citation type="submission" date="2018-10" db="EMBL/GenBank/DDBJ databases">
        <title>Genome sequencing of Pedobacter jejuensis TNB23.</title>
        <authorList>
            <person name="Cho Y.-J."/>
            <person name="Cho A."/>
            <person name="Kim O.-S."/>
        </authorList>
    </citation>
    <scope>NUCLEOTIDE SEQUENCE [LARGE SCALE GENOMIC DNA]</scope>
    <source>
        <strain evidence="2 3">TNB23</strain>
    </source>
</reference>
<dbReference type="SUPFAM" id="SSF53756">
    <property type="entry name" value="UDP-Glycosyltransferase/glycogen phosphorylase"/>
    <property type="match status" value="1"/>
</dbReference>
<protein>
    <submittedName>
        <fullName evidence="2">Glycosyltransferase family 1 protein</fullName>
    </submittedName>
</protein>
<keyword evidence="2" id="KW-0808">Transferase</keyword>
<name>A0A3N0BQ11_9SPHI</name>
<dbReference type="EMBL" id="RBEE01000042">
    <property type="protein sequence ID" value="RNL51137.1"/>
    <property type="molecule type" value="Genomic_DNA"/>
</dbReference>
<keyword evidence="3" id="KW-1185">Reference proteome</keyword>
<dbReference type="Gene3D" id="3.40.50.2000">
    <property type="entry name" value="Glycogen Phosphorylase B"/>
    <property type="match status" value="2"/>
</dbReference>
<dbReference type="Pfam" id="PF00534">
    <property type="entry name" value="Glycos_transf_1"/>
    <property type="match status" value="1"/>
</dbReference>
<organism evidence="2 3">
    <name type="scientific">Pedobacter jejuensis</name>
    <dbReference type="NCBI Taxonomy" id="1268550"/>
    <lineage>
        <taxon>Bacteria</taxon>
        <taxon>Pseudomonadati</taxon>
        <taxon>Bacteroidota</taxon>
        <taxon>Sphingobacteriia</taxon>
        <taxon>Sphingobacteriales</taxon>
        <taxon>Sphingobacteriaceae</taxon>
        <taxon>Pedobacter</taxon>
    </lineage>
</organism>
<dbReference type="Proteomes" id="UP000274046">
    <property type="component" value="Unassembled WGS sequence"/>
</dbReference>
<accession>A0A3N0BQ11</accession>
<proteinExistence type="predicted"/>
<comment type="caution">
    <text evidence="2">The sequence shown here is derived from an EMBL/GenBank/DDBJ whole genome shotgun (WGS) entry which is preliminary data.</text>
</comment>
<sequence length="386" mass="44442">MKKLVIITTHPIQYYAPLFKLLAKECNLIVYYTLGLGNEKYDKGFEQNIEWDVDLLEGYNYRFLKNSAKNPSLNHFMGIKNHNLIKKINECSPDAILIYGWAYYSHLNIMRHFKNKIPIWFRGDSTLTDNQSWFKKELRKAFLKWVYSKVDLAFYVGKANKQYFKSFGLNDEKLIYLPHAIDNNRFSQDKKAEAEAIRNKYNVAKSDILVLFAGKFEKKKSPDLLLDAFMSLQEPNAHLLFVGNGPMEKQLKEKAHQHSLNNPSFKIYFMDFQNQSNMPAIYHTCDLFCLPSQGPGETWGLAVNEAMACGKAILVSDKVGCARDLINNKINGEIFESKHFADLSKKLNSLVSNKNELNKMGAESAQIIKNYTFDIQVEQLITVLNA</sequence>
<dbReference type="InterPro" id="IPR050194">
    <property type="entry name" value="Glycosyltransferase_grp1"/>
</dbReference>
<evidence type="ECO:0000259" key="1">
    <source>
        <dbReference type="Pfam" id="PF00534"/>
    </source>
</evidence>
<dbReference type="OrthoDB" id="9790710at2"/>
<gene>
    <name evidence="2" type="ORF">D7004_15560</name>
</gene>
<dbReference type="GO" id="GO:0016757">
    <property type="term" value="F:glycosyltransferase activity"/>
    <property type="evidence" value="ECO:0007669"/>
    <property type="project" value="InterPro"/>
</dbReference>
<dbReference type="AlphaFoldDB" id="A0A3N0BQ11"/>
<dbReference type="InterPro" id="IPR001296">
    <property type="entry name" value="Glyco_trans_1"/>
</dbReference>
<dbReference type="PANTHER" id="PTHR45947:SF3">
    <property type="entry name" value="SULFOQUINOVOSYL TRANSFERASE SQD2"/>
    <property type="match status" value="1"/>
</dbReference>
<dbReference type="PANTHER" id="PTHR45947">
    <property type="entry name" value="SULFOQUINOVOSYL TRANSFERASE SQD2"/>
    <property type="match status" value="1"/>
</dbReference>
<dbReference type="CDD" id="cd03801">
    <property type="entry name" value="GT4_PimA-like"/>
    <property type="match status" value="1"/>
</dbReference>
<evidence type="ECO:0000313" key="3">
    <source>
        <dbReference type="Proteomes" id="UP000274046"/>
    </source>
</evidence>